<name>A0A6C0IQ34_9ZZZZ</name>
<reference evidence="1" key="1">
    <citation type="journal article" date="2020" name="Nature">
        <title>Giant virus diversity and host interactions through global metagenomics.</title>
        <authorList>
            <person name="Schulz F."/>
            <person name="Roux S."/>
            <person name="Paez-Espino D."/>
            <person name="Jungbluth S."/>
            <person name="Walsh D.A."/>
            <person name="Denef V.J."/>
            <person name="McMahon K.D."/>
            <person name="Konstantinidis K.T."/>
            <person name="Eloe-Fadrosh E.A."/>
            <person name="Kyrpides N.C."/>
            <person name="Woyke T."/>
        </authorList>
    </citation>
    <scope>NUCLEOTIDE SEQUENCE</scope>
    <source>
        <strain evidence="1">GVMAG-M-3300024261-26</strain>
    </source>
</reference>
<evidence type="ECO:0008006" key="2">
    <source>
        <dbReference type="Google" id="ProtNLM"/>
    </source>
</evidence>
<protein>
    <recommendedName>
        <fullName evidence="2">Papain-like cysteine peptidase</fullName>
    </recommendedName>
</protein>
<proteinExistence type="predicted"/>
<dbReference type="InterPro" id="IPR014903">
    <property type="entry name" value="DUF1796"/>
</dbReference>
<sequence length="211" mass="24767">MEINYLTLGNDCSPAAALRNLNLRNVALPFDWVVSNIHILETCFADKFEHFHKHLRYNETKTRLIDFYGFQFPHDYPLNHVEGGADDDIGEGIFGEETGKVIADDWYSHHDKVVAKYERRIQRFYSILGDSSPIIVLCRYNTKDVLRLQTLLLQHRKLENIYFINSSAEKFECDNITNIHTEKDGSWNDTNIWKKQIDECILKITKDNQQR</sequence>
<accession>A0A6C0IQ34</accession>
<evidence type="ECO:0000313" key="1">
    <source>
        <dbReference type="EMBL" id="QHT94605.1"/>
    </source>
</evidence>
<organism evidence="1">
    <name type="scientific">viral metagenome</name>
    <dbReference type="NCBI Taxonomy" id="1070528"/>
    <lineage>
        <taxon>unclassified sequences</taxon>
        <taxon>metagenomes</taxon>
        <taxon>organismal metagenomes</taxon>
    </lineage>
</organism>
<dbReference type="AlphaFoldDB" id="A0A6C0IQ34"/>
<dbReference type="EMBL" id="MN740228">
    <property type="protein sequence ID" value="QHT94605.1"/>
    <property type="molecule type" value="Genomic_DNA"/>
</dbReference>
<dbReference type="Pfam" id="PF08795">
    <property type="entry name" value="DUF1796"/>
    <property type="match status" value="1"/>
</dbReference>